<dbReference type="RefSeq" id="YP_009802013.1">
    <property type="nucleotide sequence ID" value="NC_047977.1"/>
</dbReference>
<feature type="region of interest" description="Disordered" evidence="1">
    <location>
        <begin position="66"/>
        <end position="102"/>
    </location>
</feature>
<dbReference type="EMBL" id="MH183162">
    <property type="protein sequence ID" value="AWN07746.1"/>
    <property type="molecule type" value="Genomic_DNA"/>
</dbReference>
<evidence type="ECO:0000256" key="1">
    <source>
        <dbReference type="SAM" id="MobiDB-lite"/>
    </source>
</evidence>
<feature type="compositionally biased region" description="Acidic residues" evidence="1">
    <location>
        <begin position="87"/>
        <end position="102"/>
    </location>
</feature>
<reference evidence="3" key="1">
    <citation type="submission" date="2018-04" db="EMBL/GenBank/DDBJ databases">
        <authorList>
            <person name="Go L.Y."/>
            <person name="Mitchell J.A."/>
        </authorList>
    </citation>
    <scope>NUCLEOTIDE SEQUENCE [LARGE SCALE GENOMIC DNA]</scope>
</reference>
<organism evidence="2 3">
    <name type="scientific">Microbacterium phage Hendrix</name>
    <dbReference type="NCBI Taxonomy" id="2182341"/>
    <lineage>
        <taxon>Viruses</taxon>
        <taxon>Duplodnaviria</taxon>
        <taxon>Heunggongvirae</taxon>
        <taxon>Uroviricota</taxon>
        <taxon>Caudoviricetes</taxon>
        <taxon>Rogerhendrixvirus</taxon>
        <taxon>Rogerhendrixvirus hendrix</taxon>
    </lineage>
</organism>
<sequence length="102" mass="10908">MSSQEVLTIIASLNGGFNGEVLGKQINVEILSPTEAIYTLKYFENNQPTGESERYALTLVELPPLPVDPNDPLEGSASTGGGGLPIELEETQPFDSNTEEPS</sequence>
<gene>
    <name evidence="2" type="primary">75</name>
    <name evidence="2" type="ORF">PBI_HENDRIX_75</name>
</gene>
<evidence type="ECO:0000313" key="3">
    <source>
        <dbReference type="Proteomes" id="UP000247284"/>
    </source>
</evidence>
<evidence type="ECO:0000313" key="2">
    <source>
        <dbReference type="EMBL" id="AWN07746.1"/>
    </source>
</evidence>
<proteinExistence type="predicted"/>
<dbReference type="KEGG" id="vg:54992542"/>
<protein>
    <submittedName>
        <fullName evidence="2">Uncharacterized protein</fullName>
    </submittedName>
</protein>
<accession>A0A2U8UUQ9</accession>
<name>A0A2U8UUQ9_9CAUD</name>
<keyword evidence="3" id="KW-1185">Reference proteome</keyword>
<dbReference type="GeneID" id="54992542"/>
<dbReference type="Proteomes" id="UP000247284">
    <property type="component" value="Segment"/>
</dbReference>